<feature type="non-terminal residue" evidence="4">
    <location>
        <position position="1"/>
    </location>
</feature>
<reference evidence="5" key="1">
    <citation type="journal article" date="2018" name="Nat. Microbiol.">
        <title>Leveraging single-cell genomics to expand the fungal tree of life.</title>
        <authorList>
            <person name="Ahrendt S.R."/>
            <person name="Quandt C.A."/>
            <person name="Ciobanu D."/>
            <person name="Clum A."/>
            <person name="Salamov A."/>
            <person name="Andreopoulos B."/>
            <person name="Cheng J.F."/>
            <person name="Woyke T."/>
            <person name="Pelin A."/>
            <person name="Henrissat B."/>
            <person name="Reynolds N.K."/>
            <person name="Benny G.L."/>
            <person name="Smith M.E."/>
            <person name="James T.Y."/>
            <person name="Grigoriev I.V."/>
        </authorList>
    </citation>
    <scope>NUCLEOTIDE SEQUENCE [LARGE SCALE GENOMIC DNA]</scope>
    <source>
        <strain evidence="5">ATCC 52028</strain>
    </source>
</reference>
<dbReference type="InterPro" id="IPR042214">
    <property type="entry name" value="TruD_catalytic"/>
</dbReference>
<evidence type="ECO:0000313" key="5">
    <source>
        <dbReference type="Proteomes" id="UP000274922"/>
    </source>
</evidence>
<dbReference type="GO" id="GO:0001522">
    <property type="term" value="P:pseudouridine synthesis"/>
    <property type="evidence" value="ECO:0007669"/>
    <property type="project" value="InterPro"/>
</dbReference>
<dbReference type="PANTHER" id="PTHR13326">
    <property type="entry name" value="TRNA PSEUDOURIDINE SYNTHASE D"/>
    <property type="match status" value="1"/>
</dbReference>
<dbReference type="PIRSF" id="PIRSF037016">
    <property type="entry name" value="Pseudouridin_synth_euk_prd"/>
    <property type="match status" value="1"/>
</dbReference>
<dbReference type="InterPro" id="IPR001656">
    <property type="entry name" value="PsdUridine_synth_TruD"/>
</dbReference>
<feature type="domain" description="TRUD" evidence="3">
    <location>
        <begin position="129"/>
        <end position="372"/>
    </location>
</feature>
<dbReference type="SUPFAM" id="SSF55120">
    <property type="entry name" value="Pseudouridine synthase"/>
    <property type="match status" value="1"/>
</dbReference>
<comment type="similarity">
    <text evidence="1">Belongs to the pseudouridine synthase TruD family.</text>
</comment>
<dbReference type="GO" id="GO:0009982">
    <property type="term" value="F:pseudouridine synthase activity"/>
    <property type="evidence" value="ECO:0007669"/>
    <property type="project" value="InterPro"/>
</dbReference>
<proteinExistence type="inferred from homology"/>
<accession>A0A4P9XC98</accession>
<dbReference type="InterPro" id="IPR020103">
    <property type="entry name" value="PsdUridine_synth_cat_dom_sf"/>
</dbReference>
<keyword evidence="5" id="KW-1185">Reference proteome</keyword>
<organism evidence="4 5">
    <name type="scientific">Caulochytrium protostelioides</name>
    <dbReference type="NCBI Taxonomy" id="1555241"/>
    <lineage>
        <taxon>Eukaryota</taxon>
        <taxon>Fungi</taxon>
        <taxon>Fungi incertae sedis</taxon>
        <taxon>Chytridiomycota</taxon>
        <taxon>Chytridiomycota incertae sedis</taxon>
        <taxon>Chytridiomycetes</taxon>
        <taxon>Caulochytriales</taxon>
        <taxon>Caulochytriaceae</taxon>
        <taxon>Caulochytrium</taxon>
    </lineage>
</organism>
<feature type="non-terminal residue" evidence="4">
    <location>
        <position position="447"/>
    </location>
</feature>
<dbReference type="Proteomes" id="UP000274922">
    <property type="component" value="Unassembled WGS sequence"/>
</dbReference>
<dbReference type="STRING" id="1555241.A0A4P9XC98"/>
<name>A0A4P9XC98_9FUNG</name>
<sequence length="447" mass="49757">EYLHFNLFKENKDTFEANTIITRLLGLRTGASSVTFAGTKDKRGVTVQRACLRCVDHERLATVNQRLQGIRLGTFAYAKEPLRLGQLKGNRFTIIVRQIQPTAAAATLAGDALRAALQKRVIDEFAEKGFVNYFGMQRFGTRDIGTHQAGILMLAGQWQETINLIMAPKSGESATITAARAQWAEHHDAKAALAMGFSSLYGSAERALLQWYARHPELRHDPHAALFSALPRNLRTMYLHAYQSWIWNQIVSIRLDRYGPTARKGDLVLVDPAVDDVDDELVSAVDAASAAPKEDADAVPRVAVRALTAEEAAQTSMFDVVVPKPGWNVTYPDFLLPHYQSLMAQHQLDPLDMRRKWHECSLPGDYRHVLGRPRDVTVAFQRYTDPQRPLVPTDLDQITEAPTKFRAAPAPFQALPDVGPYDALILGFTLGTSQYATVALREIVEAD</sequence>
<dbReference type="AlphaFoldDB" id="A0A4P9XC98"/>
<dbReference type="CDD" id="cd02576">
    <property type="entry name" value="PseudoU_synth_ScPUS7"/>
    <property type="match status" value="1"/>
</dbReference>
<dbReference type="EMBL" id="ML014129">
    <property type="protein sequence ID" value="RKP03058.1"/>
    <property type="molecule type" value="Genomic_DNA"/>
</dbReference>
<gene>
    <name evidence="4" type="ORF">CXG81DRAFT_3451</name>
</gene>
<keyword evidence="2" id="KW-0413">Isomerase</keyword>
<dbReference type="NCBIfam" id="TIGR00094">
    <property type="entry name" value="tRNA_TruD_broad"/>
    <property type="match status" value="1"/>
</dbReference>
<dbReference type="Gene3D" id="3.30.2350.20">
    <property type="entry name" value="TruD, catalytic domain"/>
    <property type="match status" value="2"/>
</dbReference>
<evidence type="ECO:0000313" key="4">
    <source>
        <dbReference type="EMBL" id="RKP03058.1"/>
    </source>
</evidence>
<dbReference type="GO" id="GO:0003723">
    <property type="term" value="F:RNA binding"/>
    <property type="evidence" value="ECO:0007669"/>
    <property type="project" value="InterPro"/>
</dbReference>
<dbReference type="PROSITE" id="PS50984">
    <property type="entry name" value="TRUD"/>
    <property type="match status" value="1"/>
</dbReference>
<evidence type="ECO:0000259" key="3">
    <source>
        <dbReference type="PROSITE" id="PS50984"/>
    </source>
</evidence>
<dbReference type="PANTHER" id="PTHR13326:SF21">
    <property type="entry name" value="PSEUDOURIDYLATE SYNTHASE PUS7L"/>
    <property type="match status" value="1"/>
</dbReference>
<evidence type="ECO:0000256" key="2">
    <source>
        <dbReference type="ARBA" id="ARBA00023235"/>
    </source>
</evidence>
<evidence type="ECO:0000256" key="1">
    <source>
        <dbReference type="ARBA" id="ARBA00007953"/>
    </source>
</evidence>
<dbReference type="InterPro" id="IPR011760">
    <property type="entry name" value="PsdUridine_synth_TruD_insert"/>
</dbReference>
<dbReference type="OrthoDB" id="447290at2759"/>
<dbReference type="GO" id="GO:0005634">
    <property type="term" value="C:nucleus"/>
    <property type="evidence" value="ECO:0007669"/>
    <property type="project" value="TreeGrafter"/>
</dbReference>
<dbReference type="Pfam" id="PF01142">
    <property type="entry name" value="TruD"/>
    <property type="match status" value="1"/>
</dbReference>
<protein>
    <recommendedName>
        <fullName evidence="3">TRUD domain-containing protein</fullName>
    </recommendedName>
</protein>